<dbReference type="EMBL" id="CACVAQ010000547">
    <property type="protein sequence ID" value="CAA6830320.1"/>
    <property type="molecule type" value="Genomic_DNA"/>
</dbReference>
<proteinExistence type="predicted"/>
<reference evidence="1" key="1">
    <citation type="submission" date="2020-01" db="EMBL/GenBank/DDBJ databases">
        <authorList>
            <person name="Meier V. D."/>
            <person name="Meier V D."/>
        </authorList>
    </citation>
    <scope>NUCLEOTIDE SEQUENCE</scope>
    <source>
        <strain evidence="1">HLG_WM_MAG_10</strain>
    </source>
</reference>
<organism evidence="1">
    <name type="scientific">uncultured Aureispira sp</name>
    <dbReference type="NCBI Taxonomy" id="1331704"/>
    <lineage>
        <taxon>Bacteria</taxon>
        <taxon>Pseudomonadati</taxon>
        <taxon>Bacteroidota</taxon>
        <taxon>Saprospiria</taxon>
        <taxon>Saprospirales</taxon>
        <taxon>Saprospiraceae</taxon>
        <taxon>Aureispira</taxon>
        <taxon>environmental samples</taxon>
    </lineage>
</organism>
<accession>A0A6S6UM31</accession>
<dbReference type="AlphaFoldDB" id="A0A6S6UM31"/>
<sequence length="56" mass="6456">MTILINNTMDNKNKNIQLQLNFEEINIILKALGNLPFNEVYDLIGKIHEQANTQSK</sequence>
<evidence type="ECO:0000313" key="1">
    <source>
        <dbReference type="EMBL" id="CAA6830320.1"/>
    </source>
</evidence>
<protein>
    <submittedName>
        <fullName evidence="1">Uncharacterized protein</fullName>
    </submittedName>
</protein>
<gene>
    <name evidence="1" type="ORF">HELGO_WM27255</name>
</gene>
<name>A0A6S6UM31_9BACT</name>